<dbReference type="Gene3D" id="3.40.50.300">
    <property type="entry name" value="P-loop containing nucleotide triphosphate hydrolases"/>
    <property type="match status" value="1"/>
</dbReference>
<reference evidence="3 4" key="1">
    <citation type="submission" date="2018-12" db="EMBL/GenBank/DDBJ databases">
        <title>Complete Genome Sequence of the Corallopyronin A producing Myxobacterium Corallococcus coralloides B035.</title>
        <authorList>
            <person name="Bouhired S.M."/>
            <person name="Rupp O."/>
            <person name="Blom J."/>
            <person name="Schaeberle T.F."/>
            <person name="Kehraus S."/>
            <person name="Schiefer A."/>
            <person name="Pfarr K."/>
            <person name="Goesmann A."/>
            <person name="Hoerauf A."/>
            <person name="Koenig G.M."/>
        </authorList>
    </citation>
    <scope>NUCLEOTIDE SEQUENCE [LARGE SCALE GENOMIC DNA]</scope>
    <source>
        <strain evidence="3 4">B035</strain>
    </source>
</reference>
<feature type="compositionally biased region" description="Basic residues" evidence="1">
    <location>
        <begin position="26"/>
        <end position="35"/>
    </location>
</feature>
<dbReference type="SUPFAM" id="SSF52540">
    <property type="entry name" value="P-loop containing nucleoside triphosphate hydrolases"/>
    <property type="match status" value="1"/>
</dbReference>
<feature type="compositionally biased region" description="Basic and acidic residues" evidence="1">
    <location>
        <begin position="49"/>
        <end position="66"/>
    </location>
</feature>
<feature type="compositionally biased region" description="Polar residues" evidence="1">
    <location>
        <begin position="37"/>
        <end position="47"/>
    </location>
</feature>
<dbReference type="Proteomes" id="UP000288758">
    <property type="component" value="Chromosome"/>
</dbReference>
<feature type="region of interest" description="Disordered" evidence="1">
    <location>
        <begin position="26"/>
        <end position="94"/>
    </location>
</feature>
<feature type="domain" description="NACHT" evidence="2">
    <location>
        <begin position="270"/>
        <end position="436"/>
    </location>
</feature>
<sequence>MQNQGCHWAWRLVHCYSQAADLKNGRRPCLQHKPRNWLTTRAQQPDPTTAKEHNPKSQSHHQDHPTKIAHRSKTSHKHTLKNHSSMTLTPHDEESNFEAEVIRIARQLWKTAEFGGSQIEDGRERDGVFVGEDTVNLVECTVSRRKDKAEKDVGKLIDLSEKFRKTHPDKGIKAWFITRDEPTADQRSVAQATQSRVIAVSFDQFRSRLIDARSYIDARGHYAFGSIRDPETGSTTDRTEYIPLDLLARESGAPRTIKDIAKKVTTGSRFVLLGDYGAGKSTSLREIFFSVVSLFNNNKCRAFPVHLNLRDHQGQTNPAEALLRHGTNIGMPNPLHLVRAWRAGYVVVLLDGFDEIVTAGWVGRSKKLKEWRHRSVQLIREFVKSTPPDIGLVVSGREHFFDSTKELTGALSTGEGFEILTLNEFSDDQIKAFLAKKGWSGPVPEWLPSRPLLLGYLAAKGLLQKTLEVDAGSSPAAGWHALLDRICTREAEIEAGLDGETIRRIIEQIATIARRATDGLGPLGSQDIVSAFSEVCGYPPDEMATVLLQRLPGLGVHSAGDESRAFIDRDFAAAARAGDIFRYIEDPYSHSLRDPQSWQCPFDELSTQVTALRISGAQIDPKKISIATQRAAESAGWDIAALDLIRTGYEVGAPRLSGKMYITEAFVSSFELHEEETVWTGIEFQDCIFGRLTVPPETDLEACPRFVRCHFGIVDGLNEKDGLPEGIFENCTCDAFEQKVHTTVGLLNLSIPLGSRVLLTILKKLYMQRGTGRKESALYRGLDHRARRLVPDILSLLVSEGLVVKARGGEQVVWLPERSHSGHIRRILASPETTTDPLVLKAGQIV</sequence>
<dbReference type="AlphaFoldDB" id="A0A410RWV4"/>
<dbReference type="EMBL" id="CP034669">
    <property type="protein sequence ID" value="QAT86316.1"/>
    <property type="molecule type" value="Genomic_DNA"/>
</dbReference>
<dbReference type="InterPro" id="IPR027417">
    <property type="entry name" value="P-loop_NTPase"/>
</dbReference>
<evidence type="ECO:0000259" key="2">
    <source>
        <dbReference type="Pfam" id="PF05729"/>
    </source>
</evidence>
<organism evidence="3 4">
    <name type="scientific">Corallococcus coralloides</name>
    <name type="common">Myxococcus coralloides</name>
    <dbReference type="NCBI Taxonomy" id="184914"/>
    <lineage>
        <taxon>Bacteria</taxon>
        <taxon>Pseudomonadati</taxon>
        <taxon>Myxococcota</taxon>
        <taxon>Myxococcia</taxon>
        <taxon>Myxococcales</taxon>
        <taxon>Cystobacterineae</taxon>
        <taxon>Myxococcaceae</taxon>
        <taxon>Corallococcus</taxon>
    </lineage>
</organism>
<protein>
    <recommendedName>
        <fullName evidence="2">NACHT domain-containing protein</fullName>
    </recommendedName>
</protein>
<dbReference type="InterPro" id="IPR007111">
    <property type="entry name" value="NACHT_NTPase"/>
</dbReference>
<evidence type="ECO:0000313" key="4">
    <source>
        <dbReference type="Proteomes" id="UP000288758"/>
    </source>
</evidence>
<feature type="compositionally biased region" description="Basic residues" evidence="1">
    <location>
        <begin position="67"/>
        <end position="81"/>
    </location>
</feature>
<gene>
    <name evidence="3" type="ORF">EJ065_4774</name>
</gene>
<dbReference type="Pfam" id="PF05729">
    <property type="entry name" value="NACHT"/>
    <property type="match status" value="1"/>
</dbReference>
<accession>A0A410RWV4</accession>
<name>A0A410RWV4_CORCK</name>
<evidence type="ECO:0000313" key="3">
    <source>
        <dbReference type="EMBL" id="QAT86316.1"/>
    </source>
</evidence>
<evidence type="ECO:0000256" key="1">
    <source>
        <dbReference type="SAM" id="MobiDB-lite"/>
    </source>
</evidence>
<proteinExistence type="predicted"/>